<evidence type="ECO:0000259" key="6">
    <source>
        <dbReference type="Pfam" id="PF01061"/>
    </source>
</evidence>
<evidence type="ECO:0000256" key="2">
    <source>
        <dbReference type="ARBA" id="ARBA00022692"/>
    </source>
</evidence>
<gene>
    <name evidence="7" type="ORF">C7383_116123</name>
</gene>
<evidence type="ECO:0000256" key="4">
    <source>
        <dbReference type="ARBA" id="ARBA00023136"/>
    </source>
</evidence>
<evidence type="ECO:0000256" key="3">
    <source>
        <dbReference type="ARBA" id="ARBA00022989"/>
    </source>
</evidence>
<keyword evidence="8" id="KW-1185">Reference proteome</keyword>
<feature type="transmembrane region" description="Helical" evidence="5">
    <location>
        <begin position="216"/>
        <end position="239"/>
    </location>
</feature>
<dbReference type="EMBL" id="QGGY01000016">
    <property type="protein sequence ID" value="PWJ72809.1"/>
    <property type="molecule type" value="Genomic_DNA"/>
</dbReference>
<proteinExistence type="predicted"/>
<organism evidence="7 8">
    <name type="scientific">Murimonas intestini</name>
    <dbReference type="NCBI Taxonomy" id="1337051"/>
    <lineage>
        <taxon>Bacteria</taxon>
        <taxon>Bacillati</taxon>
        <taxon>Bacillota</taxon>
        <taxon>Clostridia</taxon>
        <taxon>Lachnospirales</taxon>
        <taxon>Lachnospiraceae</taxon>
        <taxon>Murimonas</taxon>
    </lineage>
</organism>
<dbReference type="InterPro" id="IPR000412">
    <property type="entry name" value="ABC_2_transport"/>
</dbReference>
<feature type="transmembrane region" description="Helical" evidence="5">
    <location>
        <begin position="96"/>
        <end position="125"/>
    </location>
</feature>
<feature type="transmembrane region" description="Helical" evidence="5">
    <location>
        <begin position="131"/>
        <end position="155"/>
    </location>
</feature>
<accession>A0AB73SZP6</accession>
<evidence type="ECO:0000313" key="8">
    <source>
        <dbReference type="Proteomes" id="UP000245412"/>
    </source>
</evidence>
<dbReference type="InterPro" id="IPR051784">
    <property type="entry name" value="Nod_factor_ABC_transporter"/>
</dbReference>
<name>A0AB73SZP6_9FIRM</name>
<feature type="transmembrane region" description="Helical" evidence="5">
    <location>
        <begin position="51"/>
        <end position="75"/>
    </location>
</feature>
<dbReference type="Proteomes" id="UP000245412">
    <property type="component" value="Unassembled WGS sequence"/>
</dbReference>
<keyword evidence="3 5" id="KW-1133">Transmembrane helix</keyword>
<dbReference type="Pfam" id="PF01061">
    <property type="entry name" value="ABC2_membrane"/>
    <property type="match status" value="1"/>
</dbReference>
<keyword evidence="4 5" id="KW-0472">Membrane</keyword>
<dbReference type="PIRSF" id="PIRSF006648">
    <property type="entry name" value="DrrB"/>
    <property type="match status" value="1"/>
</dbReference>
<keyword evidence="2 5" id="KW-0812">Transmembrane</keyword>
<feature type="domain" description="ABC-2 type transporter transmembrane" evidence="6">
    <location>
        <begin position="3"/>
        <end position="209"/>
    </location>
</feature>
<comment type="subcellular location">
    <subcellularLocation>
        <location evidence="1">Membrane</location>
        <topology evidence="1">Multi-pass membrane protein</topology>
    </subcellularLocation>
</comment>
<dbReference type="PANTHER" id="PTHR43229:SF2">
    <property type="entry name" value="NODULATION PROTEIN J"/>
    <property type="match status" value="1"/>
</dbReference>
<feature type="transmembrane region" description="Helical" evidence="5">
    <location>
        <begin position="21"/>
        <end position="39"/>
    </location>
</feature>
<dbReference type="GO" id="GO:0043190">
    <property type="term" value="C:ATP-binding cassette (ABC) transporter complex"/>
    <property type="evidence" value="ECO:0007669"/>
    <property type="project" value="InterPro"/>
</dbReference>
<evidence type="ECO:0000256" key="1">
    <source>
        <dbReference type="ARBA" id="ARBA00004141"/>
    </source>
</evidence>
<comment type="caution">
    <text evidence="7">The sequence shown here is derived from an EMBL/GenBank/DDBJ whole genome shotgun (WGS) entry which is preliminary data.</text>
</comment>
<dbReference type="AlphaFoldDB" id="A0AB73SZP6"/>
<reference evidence="7 8" key="1">
    <citation type="submission" date="2018-05" db="EMBL/GenBank/DDBJ databases">
        <authorList>
            <person name="Goeker M."/>
            <person name="Huntemann M."/>
            <person name="Clum A."/>
            <person name="Pillay M."/>
            <person name="Palaniappan K."/>
            <person name="Varghese N."/>
            <person name="Mikhailova N."/>
            <person name="Stamatis D."/>
            <person name="Reddy T."/>
            <person name="Daum C."/>
            <person name="Shapiro N."/>
            <person name="Ivanova N."/>
            <person name="Kyrpides N."/>
            <person name="Woyke T."/>
        </authorList>
    </citation>
    <scope>NUCLEOTIDE SEQUENCE [LARGE SCALE GENOMIC DNA]</scope>
    <source>
        <strain evidence="7 8">DSM 26524</strain>
    </source>
</reference>
<dbReference type="GO" id="GO:0140359">
    <property type="term" value="F:ABC-type transporter activity"/>
    <property type="evidence" value="ECO:0007669"/>
    <property type="project" value="InterPro"/>
</dbReference>
<feature type="transmembrane region" description="Helical" evidence="5">
    <location>
        <begin position="167"/>
        <end position="186"/>
    </location>
</feature>
<evidence type="ECO:0000256" key="5">
    <source>
        <dbReference type="SAM" id="Phobius"/>
    </source>
</evidence>
<sequence length="246" mass="27010">MRNLWLIAKADFKNLITNPMWVFYATAFPLLLVMIIGYLTKGAYGNGFSSYDYYGVTLIIYSALSSGMTAANAFMEERIKKPNMRIIYAPGNVKSLFLAKIGASFVFSFLAHIVDFAILSLVFGIEVKGVGQLLVLLGLTELFSVTLGITMCCVIKQESMTNQLQSIIINLLAVLGGVLFSLDGFGGTVRKISMISPVKWIVNAAFQIIYDRDSHLLLPAAGFLAGCIIIMTAVCCFTFRKEDCIC</sequence>
<dbReference type="RefSeq" id="WP_257525006.1">
    <property type="nucleotide sequence ID" value="NZ_JANKBJ010000017.1"/>
</dbReference>
<dbReference type="PANTHER" id="PTHR43229">
    <property type="entry name" value="NODULATION PROTEIN J"/>
    <property type="match status" value="1"/>
</dbReference>
<protein>
    <submittedName>
        <fullName evidence="7">ABC-2 type transport system permease protein</fullName>
    </submittedName>
</protein>
<dbReference type="InterPro" id="IPR013525">
    <property type="entry name" value="ABC2_TM"/>
</dbReference>
<evidence type="ECO:0000313" key="7">
    <source>
        <dbReference type="EMBL" id="PWJ72809.1"/>
    </source>
</evidence>